<protein>
    <submittedName>
        <fullName evidence="1">Uncharacterized protein</fullName>
    </submittedName>
</protein>
<accession>A0ACB9G2U8</accession>
<proteinExistence type="predicted"/>
<gene>
    <name evidence="1" type="ORF">L1987_47185</name>
</gene>
<organism evidence="1 2">
    <name type="scientific">Smallanthus sonchifolius</name>
    <dbReference type="NCBI Taxonomy" id="185202"/>
    <lineage>
        <taxon>Eukaryota</taxon>
        <taxon>Viridiplantae</taxon>
        <taxon>Streptophyta</taxon>
        <taxon>Embryophyta</taxon>
        <taxon>Tracheophyta</taxon>
        <taxon>Spermatophyta</taxon>
        <taxon>Magnoliopsida</taxon>
        <taxon>eudicotyledons</taxon>
        <taxon>Gunneridae</taxon>
        <taxon>Pentapetalae</taxon>
        <taxon>asterids</taxon>
        <taxon>campanulids</taxon>
        <taxon>Asterales</taxon>
        <taxon>Asteraceae</taxon>
        <taxon>Asteroideae</taxon>
        <taxon>Heliantheae alliance</taxon>
        <taxon>Millerieae</taxon>
        <taxon>Smallanthus</taxon>
    </lineage>
</organism>
<comment type="caution">
    <text evidence="1">The sequence shown here is derived from an EMBL/GenBank/DDBJ whole genome shotgun (WGS) entry which is preliminary data.</text>
</comment>
<name>A0ACB9G2U8_9ASTR</name>
<dbReference type="Proteomes" id="UP001056120">
    <property type="component" value="Linkage Group LG15"/>
</dbReference>
<keyword evidence="2" id="KW-1185">Reference proteome</keyword>
<evidence type="ECO:0000313" key="1">
    <source>
        <dbReference type="EMBL" id="KAI3777385.1"/>
    </source>
</evidence>
<reference evidence="1 2" key="2">
    <citation type="journal article" date="2022" name="Mol. Ecol. Resour.">
        <title>The genomes of chicory, endive, great burdock and yacon provide insights into Asteraceae paleo-polyploidization history and plant inulin production.</title>
        <authorList>
            <person name="Fan W."/>
            <person name="Wang S."/>
            <person name="Wang H."/>
            <person name="Wang A."/>
            <person name="Jiang F."/>
            <person name="Liu H."/>
            <person name="Zhao H."/>
            <person name="Xu D."/>
            <person name="Zhang Y."/>
        </authorList>
    </citation>
    <scope>NUCLEOTIDE SEQUENCE [LARGE SCALE GENOMIC DNA]</scope>
    <source>
        <strain evidence="2">cv. Yunnan</strain>
        <tissue evidence="1">Leaves</tissue>
    </source>
</reference>
<sequence length="92" mass="10590">MIDFIIYVNIWAHRVVSGKSLEPNDEIRNIIPELVFEDLGGDQGKFQESWEFKKAAIIAFLSRSKQSVIQGLSRLLKPFDDPRTSNQRADRV</sequence>
<dbReference type="EMBL" id="CM042032">
    <property type="protein sequence ID" value="KAI3777385.1"/>
    <property type="molecule type" value="Genomic_DNA"/>
</dbReference>
<reference evidence="2" key="1">
    <citation type="journal article" date="2022" name="Mol. Ecol. Resour.">
        <title>The genomes of chicory, endive, great burdock and yacon provide insights into Asteraceae palaeo-polyploidization history and plant inulin production.</title>
        <authorList>
            <person name="Fan W."/>
            <person name="Wang S."/>
            <person name="Wang H."/>
            <person name="Wang A."/>
            <person name="Jiang F."/>
            <person name="Liu H."/>
            <person name="Zhao H."/>
            <person name="Xu D."/>
            <person name="Zhang Y."/>
        </authorList>
    </citation>
    <scope>NUCLEOTIDE SEQUENCE [LARGE SCALE GENOMIC DNA]</scope>
    <source>
        <strain evidence="2">cv. Yunnan</strain>
    </source>
</reference>
<evidence type="ECO:0000313" key="2">
    <source>
        <dbReference type="Proteomes" id="UP001056120"/>
    </source>
</evidence>